<dbReference type="InterPro" id="IPR046357">
    <property type="entry name" value="PPIase_dom_sf"/>
</dbReference>
<evidence type="ECO:0000259" key="3">
    <source>
        <dbReference type="PROSITE" id="PS50059"/>
    </source>
</evidence>
<protein>
    <recommendedName>
        <fullName evidence="1">peptidylprolyl isomerase</fullName>
        <ecNumber evidence="1">5.2.1.8</ecNumber>
    </recommendedName>
</protein>
<reference evidence="4 5" key="1">
    <citation type="submission" date="2016-10" db="EMBL/GenBank/DDBJ databases">
        <title>Complete genome of the TMA-utilizing, human hosted archaeon Methanomethylophilus alvus Gen. nov, sp. nov., strain Mx-05, derived from a pure culture.</title>
        <authorList>
            <person name="Brugere J.-F."/>
            <person name="Ben Hania W."/>
            <person name="Chaudhary P.P."/>
            <person name="Gaci N."/>
            <person name="Borrel G."/>
            <person name="Cao Van Tuat L."/>
            <person name="Fardeau M.-L."/>
            <person name="Harris H.M.B."/>
            <person name="O'Toole P.W."/>
            <person name="Ollivier B."/>
        </authorList>
    </citation>
    <scope>NUCLEOTIDE SEQUENCE [LARGE SCALE GENOMIC DNA]</scope>
    <source>
        <strain evidence="4 5">Mx-05</strain>
    </source>
</reference>
<keyword evidence="2" id="KW-0812">Transmembrane</keyword>
<dbReference type="RefSeq" id="WP_052309272.1">
    <property type="nucleotide sequence ID" value="NZ_CAYAVM010000014.1"/>
</dbReference>
<keyword evidence="1" id="KW-0697">Rotamase</keyword>
<sequence>MVDDEDIKPRKEREPISLVCLVVLIVASVAVIGAFVNDNILNGDNDAEAASGSTVEVDYTGAFYDYYDGEGNGAIFQTTVKDIADSTSYIHSAGYVEVSSYSAIKFTVGSGNYLSGFENAVIGKKAGDTVKVVIPAGQGYNAADTTKTIANNGFEVPVQQKMSAAEYKTLYGEDATDGTSIKTLYGWDANVTKNADGTIVLTNMASNGGDYDIESGFATVKIHVDGIDAGKIKYTLSVTDSVAVDGKTYSDFHDSFDGNTAEYSAVKMVRVPMYDATASKDTGNSFFAYIIGLGNDGSFEYRTVEEKYNIDLYFTIKVVSVS</sequence>
<evidence type="ECO:0000313" key="5">
    <source>
        <dbReference type="Proteomes" id="UP000273278"/>
    </source>
</evidence>
<evidence type="ECO:0000313" key="4">
    <source>
        <dbReference type="EMBL" id="AYQ54769.1"/>
    </source>
</evidence>
<name>A0A3G3IGC0_9ARCH</name>
<feature type="transmembrane region" description="Helical" evidence="2">
    <location>
        <begin position="16"/>
        <end position="36"/>
    </location>
</feature>
<dbReference type="Proteomes" id="UP000273278">
    <property type="component" value="Chromosome"/>
</dbReference>
<dbReference type="InterPro" id="IPR001179">
    <property type="entry name" value="PPIase_FKBP_dom"/>
</dbReference>
<dbReference type="Gene3D" id="3.10.50.40">
    <property type="match status" value="1"/>
</dbReference>
<accession>A0A3G3IGC0</accession>
<gene>
    <name evidence="4" type="ORF">BKD89_02970</name>
</gene>
<dbReference type="SUPFAM" id="SSF54534">
    <property type="entry name" value="FKBP-like"/>
    <property type="match status" value="1"/>
</dbReference>
<keyword evidence="1" id="KW-0413">Isomerase</keyword>
<dbReference type="Pfam" id="PF00254">
    <property type="entry name" value="FKBP_C"/>
    <property type="match status" value="1"/>
</dbReference>
<organism evidence="4 5">
    <name type="scientific">Methanomethylophilus alvi</name>
    <dbReference type="NCBI Taxonomy" id="1291540"/>
    <lineage>
        <taxon>Archaea</taxon>
        <taxon>Methanobacteriati</taxon>
        <taxon>Thermoplasmatota</taxon>
        <taxon>Thermoplasmata</taxon>
        <taxon>Methanomassiliicoccales</taxon>
        <taxon>Methanomethylophilaceae</taxon>
        <taxon>Methanomethylophilus</taxon>
    </lineage>
</organism>
<dbReference type="GO" id="GO:0003755">
    <property type="term" value="F:peptidyl-prolyl cis-trans isomerase activity"/>
    <property type="evidence" value="ECO:0007669"/>
    <property type="project" value="UniProtKB-KW"/>
</dbReference>
<dbReference type="GeneID" id="41321397"/>
<feature type="domain" description="PPIase FKBP-type" evidence="3">
    <location>
        <begin position="52"/>
        <end position="152"/>
    </location>
</feature>
<dbReference type="PROSITE" id="PS50059">
    <property type="entry name" value="FKBP_PPIASE"/>
    <property type="match status" value="1"/>
</dbReference>
<evidence type="ECO:0000256" key="2">
    <source>
        <dbReference type="SAM" id="Phobius"/>
    </source>
</evidence>
<dbReference type="AlphaFoldDB" id="A0A3G3IGC0"/>
<keyword evidence="2" id="KW-0472">Membrane</keyword>
<dbReference type="EMBL" id="CP017686">
    <property type="protein sequence ID" value="AYQ54769.1"/>
    <property type="molecule type" value="Genomic_DNA"/>
</dbReference>
<evidence type="ECO:0000256" key="1">
    <source>
        <dbReference type="PROSITE-ProRule" id="PRU00277"/>
    </source>
</evidence>
<dbReference type="EC" id="5.2.1.8" evidence="1"/>
<proteinExistence type="predicted"/>
<comment type="catalytic activity">
    <reaction evidence="1">
        <text>[protein]-peptidylproline (omega=180) = [protein]-peptidylproline (omega=0)</text>
        <dbReference type="Rhea" id="RHEA:16237"/>
        <dbReference type="Rhea" id="RHEA-COMP:10747"/>
        <dbReference type="Rhea" id="RHEA-COMP:10748"/>
        <dbReference type="ChEBI" id="CHEBI:83833"/>
        <dbReference type="ChEBI" id="CHEBI:83834"/>
        <dbReference type="EC" id="5.2.1.8"/>
    </reaction>
</comment>
<keyword evidence="2" id="KW-1133">Transmembrane helix</keyword>